<reference evidence="1" key="1">
    <citation type="submission" date="2014-09" db="EMBL/GenBank/DDBJ databases">
        <authorList>
            <person name="Magalhaes I.L.F."/>
            <person name="Oliveira U."/>
            <person name="Santos F.R."/>
            <person name="Vidigal T.H.D.A."/>
            <person name="Brescovit A.D."/>
            <person name="Santos A.J."/>
        </authorList>
    </citation>
    <scope>NUCLEOTIDE SEQUENCE</scope>
    <source>
        <tissue evidence="1">Shoot tissue taken approximately 20 cm above the soil surface</tissue>
    </source>
</reference>
<proteinExistence type="predicted"/>
<name>A0A0A9H6Q4_ARUDO</name>
<reference evidence="1" key="2">
    <citation type="journal article" date="2015" name="Data Brief">
        <title>Shoot transcriptome of the giant reed, Arundo donax.</title>
        <authorList>
            <person name="Barrero R.A."/>
            <person name="Guerrero F.D."/>
            <person name="Moolhuijzen P."/>
            <person name="Goolsby J.A."/>
            <person name="Tidwell J."/>
            <person name="Bellgard S.E."/>
            <person name="Bellgard M.I."/>
        </authorList>
    </citation>
    <scope>NUCLEOTIDE SEQUENCE</scope>
    <source>
        <tissue evidence="1">Shoot tissue taken approximately 20 cm above the soil surface</tissue>
    </source>
</reference>
<dbReference type="AlphaFoldDB" id="A0A0A9H6Q4"/>
<accession>A0A0A9H6Q4</accession>
<evidence type="ECO:0000313" key="1">
    <source>
        <dbReference type="EMBL" id="JAE32432.1"/>
    </source>
</evidence>
<sequence>MKYDMDIKNKSLLIMQFWPRH</sequence>
<protein>
    <submittedName>
        <fullName evidence="1">Uncharacterized protein</fullName>
    </submittedName>
</protein>
<organism evidence="1">
    <name type="scientific">Arundo donax</name>
    <name type="common">Giant reed</name>
    <name type="synonym">Donax arundinaceus</name>
    <dbReference type="NCBI Taxonomy" id="35708"/>
    <lineage>
        <taxon>Eukaryota</taxon>
        <taxon>Viridiplantae</taxon>
        <taxon>Streptophyta</taxon>
        <taxon>Embryophyta</taxon>
        <taxon>Tracheophyta</taxon>
        <taxon>Spermatophyta</taxon>
        <taxon>Magnoliopsida</taxon>
        <taxon>Liliopsida</taxon>
        <taxon>Poales</taxon>
        <taxon>Poaceae</taxon>
        <taxon>PACMAD clade</taxon>
        <taxon>Arundinoideae</taxon>
        <taxon>Arundineae</taxon>
        <taxon>Arundo</taxon>
    </lineage>
</organism>
<dbReference type="EMBL" id="GBRH01165464">
    <property type="protein sequence ID" value="JAE32432.1"/>
    <property type="molecule type" value="Transcribed_RNA"/>
</dbReference>